<comment type="caution">
    <text evidence="2">The sequence shown here is derived from an EMBL/GenBank/DDBJ whole genome shotgun (WGS) entry which is preliminary data.</text>
</comment>
<organism evidence="2 3">
    <name type="scientific">Leptosia nina</name>
    <dbReference type="NCBI Taxonomy" id="320188"/>
    <lineage>
        <taxon>Eukaryota</taxon>
        <taxon>Metazoa</taxon>
        <taxon>Ecdysozoa</taxon>
        <taxon>Arthropoda</taxon>
        <taxon>Hexapoda</taxon>
        <taxon>Insecta</taxon>
        <taxon>Pterygota</taxon>
        <taxon>Neoptera</taxon>
        <taxon>Endopterygota</taxon>
        <taxon>Lepidoptera</taxon>
        <taxon>Glossata</taxon>
        <taxon>Ditrysia</taxon>
        <taxon>Papilionoidea</taxon>
        <taxon>Pieridae</taxon>
        <taxon>Pierinae</taxon>
        <taxon>Leptosia</taxon>
    </lineage>
</organism>
<dbReference type="EMBL" id="CAVLEF010000279">
    <property type="protein sequence ID" value="CAK1554928.1"/>
    <property type="molecule type" value="Genomic_DNA"/>
</dbReference>
<dbReference type="AlphaFoldDB" id="A0AAV1K2X2"/>
<feature type="region of interest" description="Disordered" evidence="1">
    <location>
        <begin position="1"/>
        <end position="86"/>
    </location>
</feature>
<evidence type="ECO:0000313" key="2">
    <source>
        <dbReference type="EMBL" id="CAK1554928.1"/>
    </source>
</evidence>
<protein>
    <submittedName>
        <fullName evidence="2">Uncharacterized protein</fullName>
    </submittedName>
</protein>
<sequence>MHRCRRMEVQPCTKGGSMPNTSSSVPFLATTTAGYRRGSGCHGGSHSGSQRGSQGSGIFSHMVRLFPNQSATGSPRRASTTFQSSSAYASVRQSTDDFIRKFPSLNTFVYRFHS</sequence>
<name>A0AAV1K2X2_9NEOP</name>
<feature type="compositionally biased region" description="Polar residues" evidence="1">
    <location>
        <begin position="67"/>
        <end position="86"/>
    </location>
</feature>
<reference evidence="2 3" key="1">
    <citation type="submission" date="2023-11" db="EMBL/GenBank/DDBJ databases">
        <authorList>
            <person name="Okamura Y."/>
        </authorList>
    </citation>
    <scope>NUCLEOTIDE SEQUENCE [LARGE SCALE GENOMIC DNA]</scope>
</reference>
<evidence type="ECO:0000313" key="3">
    <source>
        <dbReference type="Proteomes" id="UP001497472"/>
    </source>
</evidence>
<keyword evidence="3" id="KW-1185">Reference proteome</keyword>
<feature type="compositionally biased region" description="Low complexity" evidence="1">
    <location>
        <begin position="47"/>
        <end position="57"/>
    </location>
</feature>
<accession>A0AAV1K2X2</accession>
<gene>
    <name evidence="2" type="ORF">LNINA_LOCUS13781</name>
</gene>
<dbReference type="Proteomes" id="UP001497472">
    <property type="component" value="Unassembled WGS sequence"/>
</dbReference>
<proteinExistence type="predicted"/>
<evidence type="ECO:0000256" key="1">
    <source>
        <dbReference type="SAM" id="MobiDB-lite"/>
    </source>
</evidence>
<feature type="compositionally biased region" description="Polar residues" evidence="1">
    <location>
        <begin position="18"/>
        <end position="33"/>
    </location>
</feature>